<feature type="transmembrane region" description="Helical" evidence="10">
    <location>
        <begin position="288"/>
        <end position="307"/>
    </location>
</feature>
<evidence type="ECO:0000256" key="4">
    <source>
        <dbReference type="ARBA" id="ARBA00022989"/>
    </source>
</evidence>
<evidence type="ECO:0000256" key="2">
    <source>
        <dbReference type="ARBA" id="ARBA00010663"/>
    </source>
</evidence>
<evidence type="ECO:0000256" key="8">
    <source>
        <dbReference type="ARBA" id="ARBA00023224"/>
    </source>
</evidence>
<dbReference type="SUPFAM" id="SSF81321">
    <property type="entry name" value="Family A G protein-coupled receptor-like"/>
    <property type="match status" value="1"/>
</dbReference>
<evidence type="ECO:0000256" key="11">
    <source>
        <dbReference type="SAM" id="SignalP"/>
    </source>
</evidence>
<dbReference type="Pfam" id="PF00001">
    <property type="entry name" value="7tm_1"/>
    <property type="match status" value="1"/>
</dbReference>
<dbReference type="PROSITE" id="PS51257">
    <property type="entry name" value="PROKAR_LIPOPROTEIN"/>
    <property type="match status" value="1"/>
</dbReference>
<evidence type="ECO:0000313" key="14">
    <source>
        <dbReference type="Proteomes" id="UP000027135"/>
    </source>
</evidence>
<feature type="transmembrane region" description="Helical" evidence="10">
    <location>
        <begin position="509"/>
        <end position="528"/>
    </location>
</feature>
<gene>
    <name evidence="13" type="ORF">L798_13341</name>
</gene>
<dbReference type="OrthoDB" id="8190652at2759"/>
<comment type="similarity">
    <text evidence="2">Belongs to the G-protein coupled receptor 1 family.</text>
</comment>
<keyword evidence="11" id="KW-0732">Signal</keyword>
<feature type="transmembrane region" description="Helical" evidence="10">
    <location>
        <begin position="256"/>
        <end position="276"/>
    </location>
</feature>
<keyword evidence="9" id="KW-0175">Coiled coil</keyword>
<dbReference type="GO" id="GO:0005886">
    <property type="term" value="C:plasma membrane"/>
    <property type="evidence" value="ECO:0007669"/>
    <property type="project" value="TreeGrafter"/>
</dbReference>
<feature type="domain" description="G-protein coupled receptors family 1 profile" evidence="12">
    <location>
        <begin position="267"/>
        <end position="526"/>
    </location>
</feature>
<organism evidence="13 14">
    <name type="scientific">Zootermopsis nevadensis</name>
    <name type="common">Dampwood termite</name>
    <dbReference type="NCBI Taxonomy" id="136037"/>
    <lineage>
        <taxon>Eukaryota</taxon>
        <taxon>Metazoa</taxon>
        <taxon>Ecdysozoa</taxon>
        <taxon>Arthropoda</taxon>
        <taxon>Hexapoda</taxon>
        <taxon>Insecta</taxon>
        <taxon>Pterygota</taxon>
        <taxon>Neoptera</taxon>
        <taxon>Polyneoptera</taxon>
        <taxon>Dictyoptera</taxon>
        <taxon>Blattodea</taxon>
        <taxon>Blattoidea</taxon>
        <taxon>Termitoidae</taxon>
        <taxon>Termopsidae</taxon>
        <taxon>Zootermopsis</taxon>
    </lineage>
</organism>
<dbReference type="GO" id="GO:0004930">
    <property type="term" value="F:G protein-coupled receptor activity"/>
    <property type="evidence" value="ECO:0007669"/>
    <property type="project" value="UniProtKB-KW"/>
</dbReference>
<comment type="subcellular location">
    <subcellularLocation>
        <location evidence="1">Membrane</location>
        <topology evidence="1">Multi-pass membrane protein</topology>
    </subcellularLocation>
</comment>
<evidence type="ECO:0000256" key="6">
    <source>
        <dbReference type="ARBA" id="ARBA00023136"/>
    </source>
</evidence>
<name>A0A067QUF7_ZOONE</name>
<sequence>MLLRPHILLAVILVSCVRTENLLHPEDTNGREYVLRSLSKLITTNQMLNEKLENASIEIDGFIFSQNESAARRTIDIVKGYIGGREEFIAQIHAVNNDANKLNLTQSMLRLGNSSFLNEVRWKQELNQTKNELSKLEKVLKLYKMLLKLNETNEYANNLTKQFKEEGKKRQLSNATHLARELVREIKSFIQEVSNVRNFTISHNLTGVITNFWIEQLLDIQYWEYLLKNKTEDLLLLEKTKIPVAGLINKYVRPTLFVIIFVVGLAENGVLITIFARYPKIRKYRNMIILNLSIADTLSLIVNLPVIHLYDSISWSVSLETAQVFMFYRFLCFGLSVFSALALCLQRFSTTLKYSARGGFILRQSTKHNCIILIATVWVLAILFAVPHSLYSCLYFEQCFNTNVELHSKIAITLFSIDLISLSIIPAIIITILNWLTVRHLKLRGESLPVSMPEDQKAYQKKLLFRSKNILILTPIIFAVTSLPYYNYITIASFLGTDINSLSYTIIKGVLYCMIFVNCSFNPVALYFTSGTFRCYINTHFFFCKRHKNKHRRQEKQQLQFNTENNTTETPL</sequence>
<dbReference type="PROSITE" id="PS50262">
    <property type="entry name" value="G_PROTEIN_RECEP_F1_2"/>
    <property type="match status" value="1"/>
</dbReference>
<feature type="coiled-coil region" evidence="9">
    <location>
        <begin position="119"/>
        <end position="146"/>
    </location>
</feature>
<accession>A0A067QUF7</accession>
<keyword evidence="14" id="KW-1185">Reference proteome</keyword>
<keyword evidence="8" id="KW-0807">Transducer</keyword>
<proteinExistence type="inferred from homology"/>
<dbReference type="PANTHER" id="PTHR45695">
    <property type="entry name" value="LEUCOKININ RECEPTOR-RELATED"/>
    <property type="match status" value="1"/>
</dbReference>
<dbReference type="AlphaFoldDB" id="A0A067QUF7"/>
<keyword evidence="7 13" id="KW-0675">Receptor</keyword>
<dbReference type="InterPro" id="IPR017452">
    <property type="entry name" value="GPCR_Rhodpsn_7TM"/>
</dbReference>
<evidence type="ECO:0000256" key="1">
    <source>
        <dbReference type="ARBA" id="ARBA00004141"/>
    </source>
</evidence>
<feature type="transmembrane region" description="Helical" evidence="10">
    <location>
        <begin position="370"/>
        <end position="390"/>
    </location>
</feature>
<reference evidence="13 14" key="1">
    <citation type="journal article" date="2014" name="Nat. Commun.">
        <title>Molecular traces of alternative social organization in a termite genome.</title>
        <authorList>
            <person name="Terrapon N."/>
            <person name="Li C."/>
            <person name="Robertson H.M."/>
            <person name="Ji L."/>
            <person name="Meng X."/>
            <person name="Booth W."/>
            <person name="Chen Z."/>
            <person name="Childers C.P."/>
            <person name="Glastad K.M."/>
            <person name="Gokhale K."/>
            <person name="Gowin J."/>
            <person name="Gronenberg W."/>
            <person name="Hermansen R.A."/>
            <person name="Hu H."/>
            <person name="Hunt B.G."/>
            <person name="Huylmans A.K."/>
            <person name="Khalil S.M."/>
            <person name="Mitchell R.D."/>
            <person name="Munoz-Torres M.C."/>
            <person name="Mustard J.A."/>
            <person name="Pan H."/>
            <person name="Reese J.T."/>
            <person name="Scharf M.E."/>
            <person name="Sun F."/>
            <person name="Vogel H."/>
            <person name="Xiao J."/>
            <person name="Yang W."/>
            <person name="Yang Z."/>
            <person name="Yang Z."/>
            <person name="Zhou J."/>
            <person name="Zhu J."/>
            <person name="Brent C.S."/>
            <person name="Elsik C.G."/>
            <person name="Goodisman M.A."/>
            <person name="Liberles D.A."/>
            <person name="Roe R.M."/>
            <person name="Vargo E.L."/>
            <person name="Vilcinskas A."/>
            <person name="Wang J."/>
            <person name="Bornberg-Bauer E."/>
            <person name="Korb J."/>
            <person name="Zhang G."/>
            <person name="Liebig J."/>
        </authorList>
    </citation>
    <scope>NUCLEOTIDE SEQUENCE [LARGE SCALE GENOMIC DNA]</scope>
    <source>
        <tissue evidence="13">Whole organism</tissue>
    </source>
</reference>
<keyword evidence="5" id="KW-0297">G-protein coupled receptor</keyword>
<dbReference type="InParanoid" id="A0A067QUF7"/>
<evidence type="ECO:0000259" key="12">
    <source>
        <dbReference type="PROSITE" id="PS50262"/>
    </source>
</evidence>
<dbReference type="eggNOG" id="KOG3656">
    <property type="taxonomic scope" value="Eukaryota"/>
</dbReference>
<feature type="transmembrane region" description="Helical" evidence="10">
    <location>
        <begin position="470"/>
        <end position="489"/>
    </location>
</feature>
<evidence type="ECO:0000256" key="9">
    <source>
        <dbReference type="SAM" id="Coils"/>
    </source>
</evidence>
<evidence type="ECO:0000256" key="3">
    <source>
        <dbReference type="ARBA" id="ARBA00022692"/>
    </source>
</evidence>
<evidence type="ECO:0000256" key="5">
    <source>
        <dbReference type="ARBA" id="ARBA00023040"/>
    </source>
</evidence>
<dbReference type="Proteomes" id="UP000027135">
    <property type="component" value="Unassembled WGS sequence"/>
</dbReference>
<feature type="chain" id="PRO_5001644411" evidence="11">
    <location>
        <begin position="20"/>
        <end position="572"/>
    </location>
</feature>
<dbReference type="InterPro" id="IPR000276">
    <property type="entry name" value="GPCR_Rhodpsn"/>
</dbReference>
<dbReference type="PANTHER" id="PTHR45695:SF9">
    <property type="entry name" value="LEUCOKININ RECEPTOR"/>
    <property type="match status" value="1"/>
</dbReference>
<dbReference type="EMBL" id="KK852999">
    <property type="protein sequence ID" value="KDR12681.1"/>
    <property type="molecule type" value="Genomic_DNA"/>
</dbReference>
<keyword evidence="6 10" id="KW-0472">Membrane</keyword>
<feature type="transmembrane region" description="Helical" evidence="10">
    <location>
        <begin position="327"/>
        <end position="349"/>
    </location>
</feature>
<feature type="signal peptide" evidence="11">
    <location>
        <begin position="1"/>
        <end position="19"/>
    </location>
</feature>
<evidence type="ECO:0000256" key="10">
    <source>
        <dbReference type="SAM" id="Phobius"/>
    </source>
</evidence>
<evidence type="ECO:0000256" key="7">
    <source>
        <dbReference type="ARBA" id="ARBA00023170"/>
    </source>
</evidence>
<keyword evidence="3 10" id="KW-0812">Transmembrane</keyword>
<protein>
    <submittedName>
        <fullName evidence="13">Bombesin receptor subtype-3</fullName>
    </submittedName>
</protein>
<evidence type="ECO:0000313" key="13">
    <source>
        <dbReference type="EMBL" id="KDR12681.1"/>
    </source>
</evidence>
<dbReference type="PRINTS" id="PR00237">
    <property type="entry name" value="GPCRRHODOPSN"/>
</dbReference>
<keyword evidence="4 10" id="KW-1133">Transmembrane helix</keyword>
<feature type="transmembrane region" description="Helical" evidence="10">
    <location>
        <begin position="410"/>
        <end position="436"/>
    </location>
</feature>
<dbReference type="Gene3D" id="1.20.1070.10">
    <property type="entry name" value="Rhodopsin 7-helix transmembrane proteins"/>
    <property type="match status" value="1"/>
</dbReference>